<reference evidence="1" key="1">
    <citation type="submission" date="2020-06" db="EMBL/GenBank/DDBJ databases">
        <authorList>
            <person name="Li T."/>
            <person name="Hu X."/>
            <person name="Zhang T."/>
            <person name="Song X."/>
            <person name="Zhang H."/>
            <person name="Dai N."/>
            <person name="Sheng W."/>
            <person name="Hou X."/>
            <person name="Wei L."/>
        </authorList>
    </citation>
    <scope>NUCLEOTIDE SEQUENCE</scope>
    <source>
        <strain evidence="1">G02</strain>
        <tissue evidence="1">Leaf</tissue>
    </source>
</reference>
<sequence>MEPCEGCKAACPYQVFLVWVEALHLSGTKNSHRNFQAFGFRQSGCDHCLFSKHSAQELNHDIKHHLDGLSTIRDLELAKYFLGLEITKSPLGTSITQRKYILDMLTDTGLLEASNWLQMQLVQFLKYPCQVHWYAATHLLRYLKRCPSKGLTFRANDDLYLTVYFDMEWPTRPLVTTLDGLPPAAIMPDYKEHRHGKGSGLLYQHDDW</sequence>
<proteinExistence type="predicted"/>
<reference evidence="1" key="2">
    <citation type="journal article" date="2024" name="Plant">
        <title>Genomic evolution and insights into agronomic trait innovations of Sesamum species.</title>
        <authorList>
            <person name="Miao H."/>
            <person name="Wang L."/>
            <person name="Qu L."/>
            <person name="Liu H."/>
            <person name="Sun Y."/>
            <person name="Le M."/>
            <person name="Wang Q."/>
            <person name="Wei S."/>
            <person name="Zheng Y."/>
            <person name="Lin W."/>
            <person name="Duan Y."/>
            <person name="Cao H."/>
            <person name="Xiong S."/>
            <person name="Wang X."/>
            <person name="Wei L."/>
            <person name="Li C."/>
            <person name="Ma Q."/>
            <person name="Ju M."/>
            <person name="Zhao R."/>
            <person name="Li G."/>
            <person name="Mu C."/>
            <person name="Tian Q."/>
            <person name="Mei H."/>
            <person name="Zhang T."/>
            <person name="Gao T."/>
            <person name="Zhang H."/>
        </authorList>
    </citation>
    <scope>NUCLEOTIDE SEQUENCE</scope>
    <source>
        <strain evidence="1">G02</strain>
    </source>
</reference>
<dbReference type="AlphaFoldDB" id="A0AAW2UL84"/>
<name>A0AAW2UL84_SESRA</name>
<accession>A0AAW2UL84</accession>
<comment type="caution">
    <text evidence="1">The sequence shown here is derived from an EMBL/GenBank/DDBJ whole genome shotgun (WGS) entry which is preliminary data.</text>
</comment>
<protein>
    <recommendedName>
        <fullName evidence="2">Retrovirus-related Pol polyprotein from transposon RE1</fullName>
    </recommendedName>
</protein>
<organism evidence="1">
    <name type="scientific">Sesamum radiatum</name>
    <name type="common">Black benniseed</name>
    <dbReference type="NCBI Taxonomy" id="300843"/>
    <lineage>
        <taxon>Eukaryota</taxon>
        <taxon>Viridiplantae</taxon>
        <taxon>Streptophyta</taxon>
        <taxon>Embryophyta</taxon>
        <taxon>Tracheophyta</taxon>
        <taxon>Spermatophyta</taxon>
        <taxon>Magnoliopsida</taxon>
        <taxon>eudicotyledons</taxon>
        <taxon>Gunneridae</taxon>
        <taxon>Pentapetalae</taxon>
        <taxon>asterids</taxon>
        <taxon>lamiids</taxon>
        <taxon>Lamiales</taxon>
        <taxon>Pedaliaceae</taxon>
        <taxon>Sesamum</taxon>
    </lineage>
</organism>
<evidence type="ECO:0000313" key="1">
    <source>
        <dbReference type="EMBL" id="KAL0417898.1"/>
    </source>
</evidence>
<dbReference type="EMBL" id="JACGWJ010000005">
    <property type="protein sequence ID" value="KAL0417898.1"/>
    <property type="molecule type" value="Genomic_DNA"/>
</dbReference>
<gene>
    <name evidence="1" type="ORF">Sradi_1203300</name>
</gene>
<evidence type="ECO:0008006" key="2">
    <source>
        <dbReference type="Google" id="ProtNLM"/>
    </source>
</evidence>